<feature type="domain" description="Aminoglycoside phosphotransferase" evidence="2">
    <location>
        <begin position="82"/>
        <end position="288"/>
    </location>
</feature>
<dbReference type="GO" id="GO:0016740">
    <property type="term" value="F:transferase activity"/>
    <property type="evidence" value="ECO:0007669"/>
    <property type="project" value="UniProtKB-KW"/>
</dbReference>
<dbReference type="Pfam" id="PF20174">
    <property type="entry name" value="DUF6540"/>
    <property type="match status" value="1"/>
</dbReference>
<keyword evidence="4" id="KW-1185">Reference proteome</keyword>
<organism evidence="3 4">
    <name type="scientific">Fusarium langsethiae</name>
    <dbReference type="NCBI Taxonomy" id="179993"/>
    <lineage>
        <taxon>Eukaryota</taxon>
        <taxon>Fungi</taxon>
        <taxon>Dikarya</taxon>
        <taxon>Ascomycota</taxon>
        <taxon>Pezizomycotina</taxon>
        <taxon>Sordariomycetes</taxon>
        <taxon>Hypocreomycetidae</taxon>
        <taxon>Hypocreales</taxon>
        <taxon>Nectriaceae</taxon>
        <taxon>Fusarium</taxon>
    </lineage>
</organism>
<protein>
    <submittedName>
        <fullName evidence="3">Phosphotransferase family protein</fullName>
    </submittedName>
</protein>
<keyword evidence="1" id="KW-0812">Transmembrane</keyword>
<evidence type="ECO:0000259" key="2">
    <source>
        <dbReference type="Pfam" id="PF01636"/>
    </source>
</evidence>
<feature type="transmembrane region" description="Helical" evidence="1">
    <location>
        <begin position="381"/>
        <end position="402"/>
    </location>
</feature>
<comment type="caution">
    <text evidence="3">The sequence shown here is derived from an EMBL/GenBank/DDBJ whole genome shotgun (WGS) entry which is preliminary data.</text>
</comment>
<keyword evidence="1" id="KW-0472">Membrane</keyword>
<sequence>MKARPGTVLLDTLPSGPSVVFQRSSFFLHNGPDTVLPSPRQVLAKSADQDPYFNDRVNHRPVFFESLRLIVKFGKEPKVTIAEGQCLWALRQYLPDVPVPEIYGWVEEDGQVFLYMELVEGTTLERRWDSLCRTERISVCEQLRSMINEVRQLQQDPNDQFLGHINRDPYGDIVFTNGILPRAGPFLSVREFHDWLSAMIKRGKEEHWPGYAEEDIPDPYRRLLPDDSTVVFTHSDLHPSNIMVTKDSSPCRVVALIDWQQAGWYPDYWEFCKAEFTAEPRSEWATEYIPRFLEEPSDACLEGFETYARALSLRRSICRHERSMRPHRLSIQSQQHPSFDQPQSDFKHGSGAEVATDAVDPTFVSPRAVLGLPKGIWSARYFTIILTLPSLAKMVLYAYLVVYHEGGRRRVPAHWAIMTTNGDDRLDGKVYHAVGSPFHGYAPEIKQSYDLGQTRRKYTRILLGDIDESWESQLAQIARSTRGPDKSTSPLDPFAGANCQDWALDFMRALTDQGIIDPSALEILQGAPRE</sequence>
<evidence type="ECO:0000256" key="1">
    <source>
        <dbReference type="SAM" id="Phobius"/>
    </source>
</evidence>
<dbReference type="CDD" id="cd05120">
    <property type="entry name" value="APH_ChoK_like"/>
    <property type="match status" value="1"/>
</dbReference>
<keyword evidence="1" id="KW-1133">Transmembrane helix</keyword>
<dbReference type="AlphaFoldDB" id="A0A0M9ERC7"/>
<dbReference type="Pfam" id="PF01636">
    <property type="entry name" value="APH"/>
    <property type="match status" value="1"/>
</dbReference>
<evidence type="ECO:0000313" key="4">
    <source>
        <dbReference type="Proteomes" id="UP000037904"/>
    </source>
</evidence>
<keyword evidence="3" id="KW-0808">Transferase</keyword>
<dbReference type="InterPro" id="IPR046670">
    <property type="entry name" value="DUF6540"/>
</dbReference>
<reference evidence="3 4" key="1">
    <citation type="submission" date="2015-04" db="EMBL/GenBank/DDBJ databases">
        <title>The draft genome sequence of Fusarium langsethiae, a T-2/HT-2 mycotoxin producer.</title>
        <authorList>
            <person name="Lysoe E."/>
            <person name="Divon H.H."/>
            <person name="Terzi V."/>
            <person name="Orru L."/>
            <person name="Lamontanara A."/>
            <person name="Kolseth A.-K."/>
            <person name="Frandsen R.J."/>
            <person name="Nielsen K."/>
            <person name="Thrane U."/>
        </authorList>
    </citation>
    <scope>NUCLEOTIDE SEQUENCE [LARGE SCALE GENOMIC DNA]</scope>
    <source>
        <strain evidence="3 4">Fl201059</strain>
    </source>
</reference>
<dbReference type="PANTHER" id="PTHR21310:SF54">
    <property type="entry name" value="AMINOGLYCOSIDE PHOSPHOTRANSFERASE DOMAIN-CONTAINING PROTEIN"/>
    <property type="match status" value="1"/>
</dbReference>
<dbReference type="Proteomes" id="UP000037904">
    <property type="component" value="Unassembled WGS sequence"/>
</dbReference>
<dbReference type="InterPro" id="IPR002575">
    <property type="entry name" value="Aminoglycoside_PTrfase"/>
</dbReference>
<dbReference type="Gene3D" id="3.90.1200.10">
    <property type="match status" value="1"/>
</dbReference>
<dbReference type="EMBL" id="JXCE01000292">
    <property type="protein sequence ID" value="KPA38319.1"/>
    <property type="molecule type" value="Genomic_DNA"/>
</dbReference>
<dbReference type="InterPro" id="IPR011009">
    <property type="entry name" value="Kinase-like_dom_sf"/>
</dbReference>
<gene>
    <name evidence="3" type="ORF">FLAG1_08854</name>
</gene>
<dbReference type="PANTHER" id="PTHR21310">
    <property type="entry name" value="AMINOGLYCOSIDE PHOSPHOTRANSFERASE-RELATED-RELATED"/>
    <property type="match status" value="1"/>
</dbReference>
<proteinExistence type="predicted"/>
<evidence type="ECO:0000313" key="3">
    <source>
        <dbReference type="EMBL" id="KPA38319.1"/>
    </source>
</evidence>
<accession>A0A0M9ERC7</accession>
<dbReference type="SUPFAM" id="SSF56112">
    <property type="entry name" value="Protein kinase-like (PK-like)"/>
    <property type="match status" value="1"/>
</dbReference>
<dbReference type="InterPro" id="IPR051678">
    <property type="entry name" value="AGP_Transferase"/>
</dbReference>
<name>A0A0M9ERC7_FUSLA</name>